<keyword evidence="4" id="KW-1185">Reference proteome</keyword>
<evidence type="ECO:0000259" key="2">
    <source>
        <dbReference type="Pfam" id="PF20938"/>
    </source>
</evidence>
<dbReference type="Proteomes" id="UP001152049">
    <property type="component" value="Unassembled WGS sequence"/>
</dbReference>
<dbReference type="OrthoDB" id="5150166at2759"/>
<dbReference type="InterPro" id="IPR049349">
    <property type="entry name" value="DUF2264_N"/>
</dbReference>
<organism evidence="3 4">
    <name type="scientific">Fusarium torreyae</name>
    <dbReference type="NCBI Taxonomy" id="1237075"/>
    <lineage>
        <taxon>Eukaryota</taxon>
        <taxon>Fungi</taxon>
        <taxon>Dikarya</taxon>
        <taxon>Ascomycota</taxon>
        <taxon>Pezizomycotina</taxon>
        <taxon>Sordariomycetes</taxon>
        <taxon>Hypocreomycetidae</taxon>
        <taxon>Hypocreales</taxon>
        <taxon>Nectriaceae</taxon>
        <taxon>Fusarium</taxon>
    </lineage>
</organism>
<evidence type="ECO:0000313" key="3">
    <source>
        <dbReference type="EMBL" id="KAJ4264421.1"/>
    </source>
</evidence>
<dbReference type="InterPro" id="IPR049237">
    <property type="entry name" value="DUF2264_C"/>
</dbReference>
<reference evidence="3" key="1">
    <citation type="submission" date="2022-09" db="EMBL/GenBank/DDBJ databases">
        <title>Fusarium specimens isolated from Avocado Roots.</title>
        <authorList>
            <person name="Stajich J."/>
            <person name="Roper C."/>
            <person name="Heimlech-Rivalta G."/>
        </authorList>
    </citation>
    <scope>NUCLEOTIDE SEQUENCE</scope>
    <source>
        <strain evidence="3">CF00136</strain>
    </source>
</reference>
<evidence type="ECO:0000259" key="1">
    <source>
        <dbReference type="Pfam" id="PF10022"/>
    </source>
</evidence>
<name>A0A9W8S4H1_9HYPO</name>
<dbReference type="InterPro" id="IPR016624">
    <property type="entry name" value="UCP014753"/>
</dbReference>
<dbReference type="EMBL" id="JAOQAZ010000008">
    <property type="protein sequence ID" value="KAJ4264421.1"/>
    <property type="molecule type" value="Genomic_DNA"/>
</dbReference>
<proteinExistence type="predicted"/>
<dbReference type="PANTHER" id="PTHR35339:SF2">
    <property type="entry name" value="DUF2264 DOMAIN-CONTAINING PROTEIN-RELATED"/>
    <property type="match status" value="1"/>
</dbReference>
<dbReference type="PIRSF" id="PIRSF014753">
    <property type="entry name" value="UCP014753"/>
    <property type="match status" value="1"/>
</dbReference>
<dbReference type="AlphaFoldDB" id="A0A9W8S4H1"/>
<feature type="domain" description="DUF2264" evidence="1">
    <location>
        <begin position="14"/>
        <end position="394"/>
    </location>
</feature>
<feature type="domain" description="DUF2264" evidence="2">
    <location>
        <begin position="405"/>
        <end position="693"/>
    </location>
</feature>
<accession>A0A9W8S4H1</accession>
<dbReference type="Pfam" id="PF20938">
    <property type="entry name" value="DUF2264_C"/>
    <property type="match status" value="1"/>
</dbReference>
<evidence type="ECO:0000313" key="4">
    <source>
        <dbReference type="Proteomes" id="UP001152049"/>
    </source>
</evidence>
<gene>
    <name evidence="3" type="ORF">NW762_005621</name>
</gene>
<comment type="caution">
    <text evidence="3">The sequence shown here is derived from an EMBL/GenBank/DDBJ whole genome shotgun (WGS) entry which is preliminary data.</text>
</comment>
<dbReference type="Pfam" id="PF10022">
    <property type="entry name" value="DUF2264"/>
    <property type="match status" value="1"/>
</dbReference>
<dbReference type="PANTHER" id="PTHR35339">
    <property type="entry name" value="LINALOOL DEHYDRATASE_ISOMERASE DOMAIN-CONTAINING PROTEIN"/>
    <property type="match status" value="1"/>
</dbReference>
<sequence>MPPLSGFSDNDLKSRDDVIRAVEALLQPLIPYMSPNKGRVKLPYATGTHFDETAAQLEGFARPLWAIGALLMGRSSNLELIQPWLDGLEAGTDPDDIDYWGPIKSFDQRMVEAEMISFTLLTSPRELLWEKLSGKSQQNLINWLLGMHDKGMPPANWRWFRVFANLALLKVCGIDTHAVRQHLKNDLECLDRFYITDGWSSDGFWRTQEADDKEFEAFQNTGKTSTSTESRNACFYSGSFAIQFSQLLYIKFAGDLDPERTERYKQQARDFGRGFSRFFDSTGAVIPFGRSLVYRFACGGFFAALAVAEVPDMPDPLSTPGAVKGFLLRHLRWWVRHSDDIFYADGTLNLGWTYPQMYLTESYNSPQSVYWALKSLIVVGLAQNSAFWTEPEVPYPDSLRDCVPHVLPAPRQIVCNHTDGNHHFMLSLAQFLAIPFKAVVSKYSKFAYSSSFGFSVSVGGHGLAQVAPDNTFVLSRDGMETWAAKYKCAEPEFGTATIRGSSPQQISMATVQWFPWFDRSVSVHTTVIPPTTRWPDWHVRVHRITTRHGFNMIFTAEGGFAINGRQKEDTLDLQHYPAITPDLEHDLGTLEGVFTTEDSILILSEQGASGIATNTINTASGQTTVSALKPEPNTNLMRQRTLIPIAEHKINNLKAGTDIVLVTKVFAISQHANGGWQRGVNSLQERWLDRPEVYVGDKAVGQDFIDVSF</sequence>
<protein>
    <submittedName>
        <fullName evidence="3">Uncharacterized protein</fullName>
    </submittedName>
</protein>